<dbReference type="Gene3D" id="3.90.226.10">
    <property type="entry name" value="2-enoyl-CoA Hydratase, Chain A, domain 1"/>
    <property type="match status" value="1"/>
</dbReference>
<dbReference type="GO" id="GO:0008233">
    <property type="term" value="F:peptidase activity"/>
    <property type="evidence" value="ECO:0007669"/>
    <property type="project" value="UniProtKB-KW"/>
</dbReference>
<accession>A0A1M6BTW3</accession>
<dbReference type="InterPro" id="IPR029045">
    <property type="entry name" value="ClpP/crotonase-like_dom_sf"/>
</dbReference>
<dbReference type="EMBL" id="FQZM01000005">
    <property type="protein sequence ID" value="SHI52186.1"/>
    <property type="molecule type" value="Genomic_DNA"/>
</dbReference>
<name>A0A1M6BTW3_9FIRM</name>
<organism evidence="1 2">
    <name type="scientific">Desulfofundulus thermosubterraneus DSM 16057</name>
    <dbReference type="NCBI Taxonomy" id="1121432"/>
    <lineage>
        <taxon>Bacteria</taxon>
        <taxon>Bacillati</taxon>
        <taxon>Bacillota</taxon>
        <taxon>Clostridia</taxon>
        <taxon>Eubacteriales</taxon>
        <taxon>Peptococcaceae</taxon>
        <taxon>Desulfofundulus</taxon>
    </lineage>
</organism>
<dbReference type="Pfam" id="PF01972">
    <property type="entry name" value="SDH_protease"/>
    <property type="match status" value="1"/>
</dbReference>
<reference evidence="2" key="1">
    <citation type="submission" date="2016-11" db="EMBL/GenBank/DDBJ databases">
        <authorList>
            <person name="Varghese N."/>
            <person name="Submissions S."/>
        </authorList>
    </citation>
    <scope>NUCLEOTIDE SEQUENCE [LARGE SCALE GENOMIC DNA]</scope>
    <source>
        <strain evidence="2">DSM 16057</strain>
    </source>
</reference>
<dbReference type="GO" id="GO:0006508">
    <property type="term" value="P:proteolysis"/>
    <property type="evidence" value="ECO:0007669"/>
    <property type="project" value="UniProtKB-KW"/>
</dbReference>
<dbReference type="NCBIfam" id="NF047768">
    <property type="entry name" value="Clp_like_SDH"/>
    <property type="match status" value="1"/>
</dbReference>
<dbReference type="InterPro" id="IPR002825">
    <property type="entry name" value="Pept_S49_ser-pept_pro"/>
</dbReference>
<protein>
    <submittedName>
        <fullName evidence="1">Serine protease, ClpP class</fullName>
    </submittedName>
</protein>
<dbReference type="PANTHER" id="PTHR35984">
    <property type="entry name" value="PERIPLASMIC SERINE PROTEASE"/>
    <property type="match status" value="1"/>
</dbReference>
<dbReference type="Proteomes" id="UP000184529">
    <property type="component" value="Unassembled WGS sequence"/>
</dbReference>
<keyword evidence="2" id="KW-1185">Reference proteome</keyword>
<keyword evidence="1" id="KW-0378">Hydrolase</keyword>
<dbReference type="GO" id="GO:0016020">
    <property type="term" value="C:membrane"/>
    <property type="evidence" value="ECO:0007669"/>
    <property type="project" value="InterPro"/>
</dbReference>
<dbReference type="PANTHER" id="PTHR35984:SF1">
    <property type="entry name" value="PERIPLASMIC SERINE PROTEASE"/>
    <property type="match status" value="1"/>
</dbReference>
<gene>
    <name evidence="1" type="ORF">SAMN02745219_00511</name>
</gene>
<proteinExistence type="predicted"/>
<keyword evidence="1" id="KW-0645">Protease</keyword>
<evidence type="ECO:0000313" key="2">
    <source>
        <dbReference type="Proteomes" id="UP000184529"/>
    </source>
</evidence>
<dbReference type="SUPFAM" id="SSF52096">
    <property type="entry name" value="ClpP/crotonase"/>
    <property type="match status" value="1"/>
</dbReference>
<dbReference type="AlphaFoldDB" id="A0A1M6BTW3"/>
<evidence type="ECO:0000313" key="1">
    <source>
        <dbReference type="EMBL" id="SHI52186.1"/>
    </source>
</evidence>
<dbReference type="STRING" id="1121432.SAMN02745219_00511"/>
<dbReference type="RefSeq" id="WP_072867203.1">
    <property type="nucleotide sequence ID" value="NZ_FQZM01000005.1"/>
</dbReference>
<dbReference type="OrthoDB" id="9806253at2"/>
<sequence>MNFSFGDLLWIFFILLAFLPASRQYRLEALRLRLIRSLEKKRGSRVITLIHRQESLSLLGIPISRYINVEDSEAVLRAIRLTPDDMPIDLVLHTPGGLVLAAEQIARALQKHKAKVTVFVPHYAMSGGTMIALAADEIMMDENAVLGPVDPQLGELPAASILEAVQIKGRERVDDRTLMLADIASKALNQVEDFVYRLLVEKMSPEKARQISHLLTSGQWTHDYPLTCEQLRDLGLPVCAELPPEIYALMDLYPQPAQRRPSVQYIPLPYTRETQPNNR</sequence>